<gene>
    <name evidence="2" type="ORF">PBAT_01615</name>
</gene>
<dbReference type="Proteomes" id="UP000077355">
    <property type="component" value="Unassembled WGS sequence"/>
</dbReference>
<dbReference type="EMBL" id="LVJI01000001">
    <property type="protein sequence ID" value="OAB48362.1"/>
    <property type="molecule type" value="Genomic_DNA"/>
</dbReference>
<keyword evidence="1" id="KW-0812">Transmembrane</keyword>
<evidence type="ECO:0000256" key="1">
    <source>
        <dbReference type="SAM" id="Phobius"/>
    </source>
</evidence>
<dbReference type="AlphaFoldDB" id="A0A168QYM4"/>
<keyword evidence="1" id="KW-1133">Transmembrane helix</keyword>
<accession>A0A168QYM4</accession>
<evidence type="ECO:0000313" key="3">
    <source>
        <dbReference type="Proteomes" id="UP000077355"/>
    </source>
</evidence>
<protein>
    <recommendedName>
        <fullName evidence="4">DUF4184 domain-containing protein</fullName>
    </recommendedName>
</protein>
<evidence type="ECO:0008006" key="4">
    <source>
        <dbReference type="Google" id="ProtNLM"/>
    </source>
</evidence>
<reference evidence="2 3" key="1">
    <citation type="submission" date="2016-03" db="EMBL/GenBank/DDBJ databases">
        <title>Draft genome sequence of Paenibacillus antarcticus CECT 5836.</title>
        <authorList>
            <person name="Shin S.-K."/>
            <person name="Yi H."/>
        </authorList>
    </citation>
    <scope>NUCLEOTIDE SEQUENCE [LARGE SCALE GENOMIC DNA]</scope>
    <source>
        <strain evidence="2 3">CECT 5836</strain>
    </source>
</reference>
<dbReference type="Pfam" id="PF13803">
    <property type="entry name" value="DUF4184"/>
    <property type="match status" value="1"/>
</dbReference>
<dbReference type="InterPro" id="IPR025238">
    <property type="entry name" value="DUF4184"/>
</dbReference>
<keyword evidence="3" id="KW-1185">Reference proteome</keyword>
<organism evidence="2 3">
    <name type="scientific">Paenibacillus antarcticus</name>
    <dbReference type="NCBI Taxonomy" id="253703"/>
    <lineage>
        <taxon>Bacteria</taxon>
        <taxon>Bacillati</taxon>
        <taxon>Bacillota</taxon>
        <taxon>Bacilli</taxon>
        <taxon>Bacillales</taxon>
        <taxon>Paenibacillaceae</taxon>
        <taxon>Paenibacillus</taxon>
    </lineage>
</organism>
<evidence type="ECO:0000313" key="2">
    <source>
        <dbReference type="EMBL" id="OAB48362.1"/>
    </source>
</evidence>
<sequence length="110" mass="12433">MPFTFAHPLYAAPLKLLKPKYMSLTGIILGSMAPDFEYFIALEPYQSIGHTTKGFFIQAIPLSILLAFVFHLLIKVPLTRNLPSLFDMDNIYGLCRDWILLTCSIGCVYT</sequence>
<feature type="transmembrane region" description="Helical" evidence="1">
    <location>
        <begin position="54"/>
        <end position="74"/>
    </location>
</feature>
<keyword evidence="1" id="KW-0472">Membrane</keyword>
<name>A0A168QYM4_9BACL</name>
<comment type="caution">
    <text evidence="2">The sequence shown here is derived from an EMBL/GenBank/DDBJ whole genome shotgun (WGS) entry which is preliminary data.</text>
</comment>
<proteinExistence type="predicted"/>